<reference evidence="5" key="1">
    <citation type="submission" date="2021-04" db="EMBL/GenBank/DDBJ databases">
        <title>Genome based classification of Actinospica acidithermotolerans sp. nov., an actinobacterium isolated from an Indonesian hot spring.</title>
        <authorList>
            <person name="Kusuma A.B."/>
            <person name="Putra K.E."/>
            <person name="Nafisah S."/>
            <person name="Loh J."/>
            <person name="Nouioui I."/>
            <person name="Goodfellow M."/>
        </authorList>
    </citation>
    <scope>NUCLEOTIDE SEQUENCE</scope>
    <source>
        <strain evidence="5">MGRD01-02</strain>
    </source>
</reference>
<dbReference type="InterPro" id="IPR032466">
    <property type="entry name" value="Metal_Hydrolase"/>
</dbReference>
<dbReference type="PANTHER" id="PTHR11113">
    <property type="entry name" value="N-ACETYLGLUCOSAMINE-6-PHOSPHATE DEACETYLASE"/>
    <property type="match status" value="1"/>
</dbReference>
<dbReference type="GO" id="GO:0008448">
    <property type="term" value="F:N-acetylglucosamine-6-phosphate deacetylase activity"/>
    <property type="evidence" value="ECO:0007669"/>
    <property type="project" value="TreeGrafter"/>
</dbReference>
<dbReference type="PANTHER" id="PTHR11113:SF14">
    <property type="entry name" value="N-ACETYLGLUCOSAMINE-6-PHOSPHATE DEACETYLASE"/>
    <property type="match status" value="1"/>
</dbReference>
<dbReference type="EMBL" id="JAGSOH010000003">
    <property type="protein sequence ID" value="MBR7825136.1"/>
    <property type="molecule type" value="Genomic_DNA"/>
</dbReference>
<dbReference type="Proteomes" id="UP000676325">
    <property type="component" value="Unassembled WGS sequence"/>
</dbReference>
<keyword evidence="2" id="KW-0378">Hydrolase</keyword>
<dbReference type="SUPFAM" id="SSF51556">
    <property type="entry name" value="Metallo-dependent hydrolases"/>
    <property type="match status" value="1"/>
</dbReference>
<accession>A0A941E4T6</accession>
<evidence type="ECO:0000259" key="4">
    <source>
        <dbReference type="Pfam" id="PF01979"/>
    </source>
</evidence>
<evidence type="ECO:0000256" key="1">
    <source>
        <dbReference type="ARBA" id="ARBA00010716"/>
    </source>
</evidence>
<comment type="similarity">
    <text evidence="1">Belongs to the metallo-dependent hydrolases superfamily. NagA family.</text>
</comment>
<dbReference type="InterPro" id="IPR011059">
    <property type="entry name" value="Metal-dep_hydrolase_composite"/>
</dbReference>
<dbReference type="SUPFAM" id="SSF51338">
    <property type="entry name" value="Composite domain of metallo-dependent hydrolases"/>
    <property type="match status" value="1"/>
</dbReference>
<dbReference type="Pfam" id="PF01979">
    <property type="entry name" value="Amidohydro_1"/>
    <property type="match status" value="1"/>
</dbReference>
<evidence type="ECO:0000313" key="5">
    <source>
        <dbReference type="EMBL" id="MBR7825136.1"/>
    </source>
</evidence>
<proteinExistence type="inferred from homology"/>
<dbReference type="RefSeq" id="WP_212516294.1">
    <property type="nucleotide sequence ID" value="NZ_JAGSOH010000003.1"/>
</dbReference>
<evidence type="ECO:0000256" key="2">
    <source>
        <dbReference type="ARBA" id="ARBA00022801"/>
    </source>
</evidence>
<keyword evidence="6" id="KW-1185">Reference proteome</keyword>
<feature type="signal peptide" evidence="3">
    <location>
        <begin position="1"/>
        <end position="20"/>
    </location>
</feature>
<feature type="domain" description="Amidohydrolase-related" evidence="4">
    <location>
        <begin position="47"/>
        <end position="123"/>
    </location>
</feature>
<evidence type="ECO:0000256" key="3">
    <source>
        <dbReference type="SAM" id="SignalP"/>
    </source>
</evidence>
<evidence type="ECO:0000313" key="6">
    <source>
        <dbReference type="Proteomes" id="UP000676325"/>
    </source>
</evidence>
<dbReference type="AlphaFoldDB" id="A0A941E4T6"/>
<keyword evidence="3" id="KW-0732">Signal</keyword>
<dbReference type="Gene3D" id="3.20.20.140">
    <property type="entry name" value="Metal-dependent hydrolases"/>
    <property type="match status" value="1"/>
</dbReference>
<feature type="chain" id="PRO_5037828459" evidence="3">
    <location>
        <begin position="21"/>
        <end position="138"/>
    </location>
</feature>
<comment type="caution">
    <text evidence="5">The sequence shown here is derived from an EMBL/GenBank/DDBJ whole genome shotgun (WGS) entry which is preliminary data.</text>
</comment>
<protein>
    <submittedName>
        <fullName evidence="5">Amidohydrolase family protein</fullName>
    </submittedName>
</protein>
<gene>
    <name evidence="5" type="ORF">KDK95_02375</name>
</gene>
<name>A0A941E4T6_9ACTN</name>
<dbReference type="InterPro" id="IPR006680">
    <property type="entry name" value="Amidohydro-rel"/>
</dbReference>
<dbReference type="GO" id="GO:0006046">
    <property type="term" value="P:N-acetylglucosamine catabolic process"/>
    <property type="evidence" value="ECO:0007669"/>
    <property type="project" value="TreeGrafter"/>
</dbReference>
<sequence>MRRTAAAATGRLALITDAMAATGSPDGEYLLGSLKVKVTAGRAELSDGSSLAGSTLTMDRALRTAVQCGVPFLDALAAVTSTPARALGLDGSCGQIAIGRAADLVHLDDDLTVRAVMRRGRWVPATAARSARMPPHAK</sequence>
<organism evidence="5 6">
    <name type="scientific">Actinospica acidithermotolerans</name>
    <dbReference type="NCBI Taxonomy" id="2828514"/>
    <lineage>
        <taxon>Bacteria</taxon>
        <taxon>Bacillati</taxon>
        <taxon>Actinomycetota</taxon>
        <taxon>Actinomycetes</taxon>
        <taxon>Catenulisporales</taxon>
        <taxon>Actinospicaceae</taxon>
        <taxon>Actinospica</taxon>
    </lineage>
</organism>